<dbReference type="Proteomes" id="UP000321199">
    <property type="component" value="Chromosome"/>
</dbReference>
<dbReference type="NCBIfam" id="TIGR02532">
    <property type="entry name" value="IV_pilin_GFxxxE"/>
    <property type="match status" value="1"/>
</dbReference>
<dbReference type="SUPFAM" id="SSF54523">
    <property type="entry name" value="Pili subunits"/>
    <property type="match status" value="1"/>
</dbReference>
<dbReference type="PROSITE" id="PS00409">
    <property type="entry name" value="PROKAR_NTER_METHYL"/>
    <property type="match status" value="1"/>
</dbReference>
<evidence type="ECO:0000313" key="1">
    <source>
        <dbReference type="EMBL" id="QEA13232.1"/>
    </source>
</evidence>
<dbReference type="InterPro" id="IPR012902">
    <property type="entry name" value="N_methyl_site"/>
</dbReference>
<gene>
    <name evidence="1" type="ORF">FOZ74_09435</name>
</gene>
<reference evidence="1 2" key="1">
    <citation type="submission" date="2019-07" db="EMBL/GenBank/DDBJ databases">
        <title>Complete genome sequence of Comamonas sp. NLF 7-7 isolated from livestock.</title>
        <authorList>
            <person name="Kim D.H."/>
            <person name="Kim J.G."/>
        </authorList>
    </citation>
    <scope>NUCLEOTIDE SEQUENCE [LARGE SCALE GENOMIC DNA]</scope>
    <source>
        <strain evidence="1 2">NLF 7-7</strain>
    </source>
</reference>
<sequence>MMASVLRSRLRGFSLLELLVAISIMALALGVLYRAMAGSAQAAATVEQRQSALAVAQSLLWANADLPSEGWWQDGQSGPYKWSVRSTPYPTEVERTTPSAVPLQRLQVVVSWGGADRTHSLELSTLLAQRPPLALAGGVR</sequence>
<dbReference type="EMBL" id="CP042344">
    <property type="protein sequence ID" value="QEA13232.1"/>
    <property type="molecule type" value="Genomic_DNA"/>
</dbReference>
<accession>A0A5B8RX39</accession>
<proteinExistence type="predicted"/>
<keyword evidence="2" id="KW-1185">Reference proteome</keyword>
<organism evidence="1 2">
    <name type="scientific">Comamonas flocculans</name>
    <dbReference type="NCBI Taxonomy" id="2597701"/>
    <lineage>
        <taxon>Bacteria</taxon>
        <taxon>Pseudomonadati</taxon>
        <taxon>Pseudomonadota</taxon>
        <taxon>Betaproteobacteria</taxon>
        <taxon>Burkholderiales</taxon>
        <taxon>Comamonadaceae</taxon>
        <taxon>Comamonas</taxon>
    </lineage>
</organism>
<dbReference type="Pfam" id="PF07963">
    <property type="entry name" value="N_methyl"/>
    <property type="match status" value="1"/>
</dbReference>
<dbReference type="OrthoDB" id="7864109at2"/>
<evidence type="ECO:0000313" key="2">
    <source>
        <dbReference type="Proteomes" id="UP000321199"/>
    </source>
</evidence>
<dbReference type="AlphaFoldDB" id="A0A5B8RX39"/>
<name>A0A5B8RX39_9BURK</name>
<protein>
    <submittedName>
        <fullName evidence="1">Type II secretion system protein</fullName>
    </submittedName>
</protein>
<dbReference type="KEGG" id="cof:FOZ74_09435"/>
<dbReference type="InterPro" id="IPR045584">
    <property type="entry name" value="Pilin-like"/>
</dbReference>